<evidence type="ECO:0000313" key="1">
    <source>
        <dbReference type="EMBL" id="KLV18259.1"/>
    </source>
</evidence>
<name>A0A0J1HX63_BACAN</name>
<gene>
    <name evidence="1" type="ORF">ABW01_12810</name>
</gene>
<dbReference type="EMBL" id="LDPG01000007">
    <property type="protein sequence ID" value="KLV18259.1"/>
    <property type="molecule type" value="Genomic_DNA"/>
</dbReference>
<reference evidence="1 2" key="1">
    <citation type="submission" date="2015-05" db="EMBL/GenBank/DDBJ databases">
        <title>Whole genome sequence and identification of bacterial endophytes from Costus igneus.</title>
        <authorList>
            <person name="Lee Y.P."/>
            <person name="Gan H.M."/>
            <person name="Eng W."/>
            <person name="Wheatley M.S."/>
            <person name="Caraballo A."/>
            <person name="Polter S."/>
            <person name="Savka M.A."/>
            <person name="Hudson A.O."/>
        </authorList>
    </citation>
    <scope>NUCLEOTIDE SEQUENCE [LARGE SCALE GENOMIC DNA]</scope>
    <source>
        <strain evidence="1 2">RIT375</strain>
    </source>
</reference>
<dbReference type="Proteomes" id="UP000035904">
    <property type="component" value="Unassembled WGS sequence"/>
</dbReference>
<organism evidence="1 2">
    <name type="scientific">Bacillus anthracis</name>
    <name type="common">anthrax bacterium</name>
    <dbReference type="NCBI Taxonomy" id="1392"/>
    <lineage>
        <taxon>Bacteria</taxon>
        <taxon>Bacillati</taxon>
        <taxon>Bacillota</taxon>
        <taxon>Bacilli</taxon>
        <taxon>Bacillales</taxon>
        <taxon>Bacillaceae</taxon>
        <taxon>Bacillus</taxon>
        <taxon>Bacillus cereus group</taxon>
    </lineage>
</organism>
<evidence type="ECO:0000313" key="2">
    <source>
        <dbReference type="Proteomes" id="UP000035904"/>
    </source>
</evidence>
<dbReference type="AlphaFoldDB" id="A0A0J1HX63"/>
<accession>A0A0J1HX63</accession>
<proteinExistence type="predicted"/>
<sequence>MEKNIDLHTTKVIFPFENVDFDKYVVLEFQNEIAESNSKKDEYFNLIQELRKQEFDCAIIPVYTKYSSEQNKYSETMGKLKNALNKYMTNQKVLETVEQVDAAVSNLFLTGYLVVNKLNKDKVISLISPVFGGLVEINEEDAKGIESWINPSNPAYLYEIGQK</sequence>
<dbReference type="RefSeq" id="WP_047956609.1">
    <property type="nucleotide sequence ID" value="NZ_LDPG01000007.1"/>
</dbReference>
<comment type="caution">
    <text evidence="1">The sequence shown here is derived from an EMBL/GenBank/DDBJ whole genome shotgun (WGS) entry which is preliminary data.</text>
</comment>
<dbReference type="PATRIC" id="fig|1392.242.peg.5582"/>
<protein>
    <submittedName>
        <fullName evidence="1">Uncharacterized protein</fullName>
    </submittedName>
</protein>